<organism evidence="5 6">
    <name type="scientific">Lentinus brumalis</name>
    <dbReference type="NCBI Taxonomy" id="2498619"/>
    <lineage>
        <taxon>Eukaryota</taxon>
        <taxon>Fungi</taxon>
        <taxon>Dikarya</taxon>
        <taxon>Basidiomycota</taxon>
        <taxon>Agaricomycotina</taxon>
        <taxon>Agaricomycetes</taxon>
        <taxon>Polyporales</taxon>
        <taxon>Polyporaceae</taxon>
        <taxon>Lentinus</taxon>
    </lineage>
</organism>
<keyword evidence="6" id="KW-1185">Reference proteome</keyword>
<dbReference type="InterPro" id="IPR050309">
    <property type="entry name" value="Type-B_Carboxylest/Lipase"/>
</dbReference>
<evidence type="ECO:0000313" key="6">
    <source>
        <dbReference type="Proteomes" id="UP000256964"/>
    </source>
</evidence>
<dbReference type="PROSITE" id="PS00122">
    <property type="entry name" value="CARBOXYLESTERASE_B_1"/>
    <property type="match status" value="1"/>
</dbReference>
<feature type="signal peptide" evidence="3">
    <location>
        <begin position="1"/>
        <end position="20"/>
    </location>
</feature>
<evidence type="ECO:0000256" key="3">
    <source>
        <dbReference type="RuleBase" id="RU361235"/>
    </source>
</evidence>
<sequence>MISRLSCLVSLGLLVGSALALPEDVQTQPTVILDEATVIGQPNGTVVKYLGLPFAQPPIGDLRLRLPKPAPPYTGTINATAFGNQCIQKTPAPVSLPSTVPASVGTYIAGFLARQDVPFSEDCLNLNVIVPADAHPESKLPVAVWIYGGGFEIGSNAVEPGEVVVARSIEIGHPVIFVAMNYRLGAFGFLGGSEVKDAGVANLGLHDQREALRWIQKYISAFGGDPEKVMIWGESAGAASVAMQMQTNGGDTEGLFRAAFMESGSPVSTAYVDSPYLQSTYDQIVTDSGCSNATDALECLRAVSTEVLKAAMDKTPSFSSYQQLNTPWFPRADGTFIPRPPQQQLLEGPIASIPFIVGNDVDEGTIVSFGTLNVTTDDEFLEYVNSNYYRNTSRAAVAKILDLYPADPAAGSPYNTGDEFAYSPQYKRMAAFQGDFFLHAPRRTFVQHLAEKQPVYSYLSNVRTVDGIGAAHGMELADVFGGGPLGDYLIRFAATLDPNGDGAFEWPRYSKAAPLLLTLNDQEPALNLTADTYRAEQMAYLTKLSLADPM</sequence>
<keyword evidence="3" id="KW-0732">Signal</keyword>
<accession>A0A371DI88</accession>
<dbReference type="Gene3D" id="3.40.50.1820">
    <property type="entry name" value="alpha/beta hydrolase"/>
    <property type="match status" value="1"/>
</dbReference>
<reference evidence="5 6" key="1">
    <citation type="journal article" date="2018" name="Biotechnol. Biofuels">
        <title>Integrative visual omics of the white-rot fungus Polyporus brumalis exposes the biotechnological potential of its oxidative enzymes for delignifying raw plant biomass.</title>
        <authorList>
            <person name="Miyauchi S."/>
            <person name="Rancon A."/>
            <person name="Drula E."/>
            <person name="Hage H."/>
            <person name="Chaduli D."/>
            <person name="Favel A."/>
            <person name="Grisel S."/>
            <person name="Henrissat B."/>
            <person name="Herpoel-Gimbert I."/>
            <person name="Ruiz-Duenas F.J."/>
            <person name="Chevret D."/>
            <person name="Hainaut M."/>
            <person name="Lin J."/>
            <person name="Wang M."/>
            <person name="Pangilinan J."/>
            <person name="Lipzen A."/>
            <person name="Lesage-Meessen L."/>
            <person name="Navarro D."/>
            <person name="Riley R."/>
            <person name="Grigoriev I.V."/>
            <person name="Zhou S."/>
            <person name="Raouche S."/>
            <person name="Rosso M.N."/>
        </authorList>
    </citation>
    <scope>NUCLEOTIDE SEQUENCE [LARGE SCALE GENOMIC DNA]</scope>
    <source>
        <strain evidence="5 6">BRFM 1820</strain>
    </source>
</reference>
<proteinExistence type="inferred from homology"/>
<dbReference type="AlphaFoldDB" id="A0A371DI88"/>
<keyword evidence="2 3" id="KW-0378">Hydrolase</keyword>
<evidence type="ECO:0000313" key="5">
    <source>
        <dbReference type="EMBL" id="RDX52250.1"/>
    </source>
</evidence>
<dbReference type="InterPro" id="IPR002018">
    <property type="entry name" value="CarbesteraseB"/>
</dbReference>
<dbReference type="STRING" id="139420.A0A371DI88"/>
<dbReference type="InterPro" id="IPR019826">
    <property type="entry name" value="Carboxylesterase_B_AS"/>
</dbReference>
<evidence type="ECO:0000259" key="4">
    <source>
        <dbReference type="Pfam" id="PF00135"/>
    </source>
</evidence>
<dbReference type="PANTHER" id="PTHR11559">
    <property type="entry name" value="CARBOXYLESTERASE"/>
    <property type="match status" value="1"/>
</dbReference>
<dbReference type="OrthoDB" id="408631at2759"/>
<feature type="domain" description="Carboxylesterase type B" evidence="4">
    <location>
        <begin position="36"/>
        <end position="524"/>
    </location>
</feature>
<comment type="similarity">
    <text evidence="1 3">Belongs to the type-B carboxylesterase/lipase family.</text>
</comment>
<dbReference type="EMBL" id="KZ857391">
    <property type="protein sequence ID" value="RDX52250.1"/>
    <property type="molecule type" value="Genomic_DNA"/>
</dbReference>
<dbReference type="EC" id="3.1.1.-" evidence="3"/>
<name>A0A371DI88_9APHY</name>
<dbReference type="GO" id="GO:0016787">
    <property type="term" value="F:hydrolase activity"/>
    <property type="evidence" value="ECO:0007669"/>
    <property type="project" value="UniProtKB-KW"/>
</dbReference>
<dbReference type="Proteomes" id="UP000256964">
    <property type="component" value="Unassembled WGS sequence"/>
</dbReference>
<dbReference type="SUPFAM" id="SSF53474">
    <property type="entry name" value="alpha/beta-Hydrolases"/>
    <property type="match status" value="1"/>
</dbReference>
<protein>
    <recommendedName>
        <fullName evidence="3">Carboxylic ester hydrolase</fullName>
        <ecNumber evidence="3">3.1.1.-</ecNumber>
    </recommendedName>
</protein>
<dbReference type="Pfam" id="PF00135">
    <property type="entry name" value="COesterase"/>
    <property type="match status" value="1"/>
</dbReference>
<gene>
    <name evidence="5" type="ORF">OH76DRAFT_1434324</name>
</gene>
<evidence type="ECO:0000256" key="2">
    <source>
        <dbReference type="ARBA" id="ARBA00022801"/>
    </source>
</evidence>
<evidence type="ECO:0000256" key="1">
    <source>
        <dbReference type="ARBA" id="ARBA00005964"/>
    </source>
</evidence>
<feature type="chain" id="PRO_5016485349" description="Carboxylic ester hydrolase" evidence="3">
    <location>
        <begin position="21"/>
        <end position="550"/>
    </location>
</feature>
<dbReference type="InterPro" id="IPR029058">
    <property type="entry name" value="AB_hydrolase_fold"/>
</dbReference>